<evidence type="ECO:0000256" key="7">
    <source>
        <dbReference type="ARBA" id="ARBA00023235"/>
    </source>
</evidence>
<reference evidence="9" key="4">
    <citation type="submission" date="2019-03" db="UniProtKB">
        <authorList>
            <consortium name="EnsemblPlants"/>
        </authorList>
    </citation>
    <scope>IDENTIFICATION</scope>
</reference>
<dbReference type="HAMAP" id="MF_00135">
    <property type="entry name" value="PRAI"/>
    <property type="match status" value="1"/>
</dbReference>
<dbReference type="InterPro" id="IPR013785">
    <property type="entry name" value="Aldolase_TIM"/>
</dbReference>
<keyword evidence="6" id="KW-0057">Aromatic amino acid biosynthesis</keyword>
<evidence type="ECO:0000259" key="8">
    <source>
        <dbReference type="Pfam" id="PF00697"/>
    </source>
</evidence>
<accession>A0A453S7D8</accession>
<protein>
    <recommendedName>
        <fullName evidence="3">phosphoribosylanthranilate isomerase</fullName>
        <ecNumber evidence="3">5.3.1.24</ecNumber>
    </recommendedName>
</protein>
<evidence type="ECO:0000256" key="1">
    <source>
        <dbReference type="ARBA" id="ARBA00004664"/>
    </source>
</evidence>
<dbReference type="InterPro" id="IPR001240">
    <property type="entry name" value="PRAI_dom"/>
</dbReference>
<reference evidence="9" key="3">
    <citation type="journal article" date="2017" name="Nature">
        <title>Genome sequence of the progenitor of the wheat D genome Aegilops tauschii.</title>
        <authorList>
            <person name="Luo M.C."/>
            <person name="Gu Y.Q."/>
            <person name="Puiu D."/>
            <person name="Wang H."/>
            <person name="Twardziok S.O."/>
            <person name="Deal K.R."/>
            <person name="Huo N."/>
            <person name="Zhu T."/>
            <person name="Wang L."/>
            <person name="Wang Y."/>
            <person name="McGuire P.E."/>
            <person name="Liu S."/>
            <person name="Long H."/>
            <person name="Ramasamy R.K."/>
            <person name="Rodriguez J.C."/>
            <person name="Van S.L."/>
            <person name="Yuan L."/>
            <person name="Wang Z."/>
            <person name="Xia Z."/>
            <person name="Xiao L."/>
            <person name="Anderson O.D."/>
            <person name="Ouyang S."/>
            <person name="Liang Y."/>
            <person name="Zimin A.V."/>
            <person name="Pertea G."/>
            <person name="Qi P."/>
            <person name="Bennetzen J.L."/>
            <person name="Dai X."/>
            <person name="Dawson M.W."/>
            <person name="Muller H.G."/>
            <person name="Kugler K."/>
            <person name="Rivarola-Duarte L."/>
            <person name="Spannagl M."/>
            <person name="Mayer K.F.X."/>
            <person name="Lu F.H."/>
            <person name="Bevan M.W."/>
            <person name="Leroy P."/>
            <person name="Li P."/>
            <person name="You F.M."/>
            <person name="Sun Q."/>
            <person name="Liu Z."/>
            <person name="Lyons E."/>
            <person name="Wicker T."/>
            <person name="Salzberg S.L."/>
            <person name="Devos K.M."/>
            <person name="Dvorak J."/>
        </authorList>
    </citation>
    <scope>NUCLEOTIDE SEQUENCE [LARGE SCALE GENOMIC DNA]</scope>
    <source>
        <strain evidence="9">cv. AL8/78</strain>
    </source>
</reference>
<dbReference type="PANTHER" id="PTHR42894">
    <property type="entry name" value="N-(5'-PHOSPHORIBOSYL)ANTHRANILATE ISOMERASE"/>
    <property type="match status" value="1"/>
</dbReference>
<dbReference type="EC" id="5.3.1.24" evidence="3"/>
<dbReference type="Proteomes" id="UP000015105">
    <property type="component" value="Chromosome 7D"/>
</dbReference>
<proteinExistence type="inferred from homology"/>
<dbReference type="PANTHER" id="PTHR42894:SF1">
    <property type="entry name" value="N-(5'-PHOSPHORIBOSYL)ANTHRANILATE ISOMERASE"/>
    <property type="match status" value="1"/>
</dbReference>
<organism evidence="9 10">
    <name type="scientific">Aegilops tauschii subsp. strangulata</name>
    <name type="common">Goatgrass</name>
    <dbReference type="NCBI Taxonomy" id="200361"/>
    <lineage>
        <taxon>Eukaryota</taxon>
        <taxon>Viridiplantae</taxon>
        <taxon>Streptophyta</taxon>
        <taxon>Embryophyta</taxon>
        <taxon>Tracheophyta</taxon>
        <taxon>Spermatophyta</taxon>
        <taxon>Magnoliopsida</taxon>
        <taxon>Liliopsida</taxon>
        <taxon>Poales</taxon>
        <taxon>Poaceae</taxon>
        <taxon>BOP clade</taxon>
        <taxon>Pooideae</taxon>
        <taxon>Triticodae</taxon>
        <taxon>Triticeae</taxon>
        <taxon>Triticinae</taxon>
        <taxon>Aegilops</taxon>
    </lineage>
</organism>
<keyword evidence="4" id="KW-0028">Amino-acid biosynthesis</keyword>
<dbReference type="GO" id="GO:0000162">
    <property type="term" value="P:L-tryptophan biosynthetic process"/>
    <property type="evidence" value="ECO:0007669"/>
    <property type="project" value="UniProtKB-UniPathway"/>
</dbReference>
<evidence type="ECO:0000256" key="4">
    <source>
        <dbReference type="ARBA" id="ARBA00022605"/>
    </source>
</evidence>
<dbReference type="SUPFAM" id="SSF51366">
    <property type="entry name" value="Ribulose-phoshate binding barrel"/>
    <property type="match status" value="1"/>
</dbReference>
<keyword evidence="10" id="KW-1185">Reference proteome</keyword>
<comment type="similarity">
    <text evidence="2">Belongs to the TrpF family.</text>
</comment>
<dbReference type="GO" id="GO:0004640">
    <property type="term" value="F:phosphoribosylanthranilate isomerase activity"/>
    <property type="evidence" value="ECO:0007669"/>
    <property type="project" value="UniProtKB-EC"/>
</dbReference>
<feature type="domain" description="N-(5'phosphoribosyl) anthranilate isomerase (PRAI)" evidence="8">
    <location>
        <begin position="59"/>
        <end position="257"/>
    </location>
</feature>
<reference evidence="10" key="2">
    <citation type="journal article" date="2017" name="Nat. Plants">
        <title>The Aegilops tauschii genome reveals multiple impacts of transposons.</title>
        <authorList>
            <person name="Zhao G."/>
            <person name="Zou C."/>
            <person name="Li K."/>
            <person name="Wang K."/>
            <person name="Li T."/>
            <person name="Gao L."/>
            <person name="Zhang X."/>
            <person name="Wang H."/>
            <person name="Yang Z."/>
            <person name="Liu X."/>
            <person name="Jiang W."/>
            <person name="Mao L."/>
            <person name="Kong X."/>
            <person name="Jiao Y."/>
            <person name="Jia J."/>
        </authorList>
    </citation>
    <scope>NUCLEOTIDE SEQUENCE [LARGE SCALE GENOMIC DNA]</scope>
    <source>
        <strain evidence="10">cv. AL8/78</strain>
    </source>
</reference>
<evidence type="ECO:0000256" key="5">
    <source>
        <dbReference type="ARBA" id="ARBA00022822"/>
    </source>
</evidence>
<dbReference type="AlphaFoldDB" id="A0A453S7D8"/>
<dbReference type="Gramene" id="AET7Gv20844100.3">
    <property type="protein sequence ID" value="AET7Gv20844100.3"/>
    <property type="gene ID" value="AET7Gv20844100"/>
</dbReference>
<evidence type="ECO:0000313" key="10">
    <source>
        <dbReference type="Proteomes" id="UP000015105"/>
    </source>
</evidence>
<dbReference type="FunFam" id="3.20.20.70:FF:000075">
    <property type="entry name" value="Tryptophan biosynthesis protein TRP1"/>
    <property type="match status" value="1"/>
</dbReference>
<dbReference type="EnsemblPlants" id="AET7Gv20844100.3">
    <property type="protein sequence ID" value="AET7Gv20844100.3"/>
    <property type="gene ID" value="AET7Gv20844100"/>
</dbReference>
<sequence>AAMATAFSTKQPLRVATPTNKWRPRLPLIKMQYSSNKRASASISLPSSAEGVERNEPIVKMCGITSARDAEFAAKAGAKLIGMILWPKSKRSVQRSEAKEISRVAKSYGAEAVGVFVDDDEETILRVADSCNLQLIQLHGDSSRALVPALAKNNRIVYVLNADADGKLINSPPSEEYDIDWFLVDSAEGGSGKGFNWDNFRMPSVKSKNGWLLAGGLHADNVCQAASALKPNGVDVSSGICSPDGISKDPKRISSFMRSVQSLSSRRGLYLDAPGLL</sequence>
<evidence type="ECO:0000256" key="2">
    <source>
        <dbReference type="ARBA" id="ARBA00007571"/>
    </source>
</evidence>
<evidence type="ECO:0000256" key="3">
    <source>
        <dbReference type="ARBA" id="ARBA00012572"/>
    </source>
</evidence>
<evidence type="ECO:0000313" key="9">
    <source>
        <dbReference type="EnsemblPlants" id="AET7Gv20844100.3"/>
    </source>
</evidence>
<keyword evidence="5" id="KW-0822">Tryptophan biosynthesis</keyword>
<evidence type="ECO:0000256" key="6">
    <source>
        <dbReference type="ARBA" id="ARBA00023141"/>
    </source>
</evidence>
<dbReference type="Pfam" id="PF00697">
    <property type="entry name" value="PRAI"/>
    <property type="match status" value="1"/>
</dbReference>
<keyword evidence="7" id="KW-0413">Isomerase</keyword>
<dbReference type="Gene3D" id="3.20.20.70">
    <property type="entry name" value="Aldolase class I"/>
    <property type="match status" value="1"/>
</dbReference>
<comment type="pathway">
    <text evidence="1">Amino-acid biosynthesis; L-tryptophan biosynthesis; L-tryptophan from chorismate: step 3/5.</text>
</comment>
<dbReference type="InterPro" id="IPR044643">
    <property type="entry name" value="TrpF_fam"/>
</dbReference>
<dbReference type="UniPathway" id="UPA00035">
    <property type="reaction ID" value="UER00042"/>
</dbReference>
<dbReference type="InterPro" id="IPR011060">
    <property type="entry name" value="RibuloseP-bd_barrel"/>
</dbReference>
<reference evidence="9" key="5">
    <citation type="journal article" date="2021" name="G3 (Bethesda)">
        <title>Aegilops tauschii genome assembly Aet v5.0 features greater sequence contiguity and improved annotation.</title>
        <authorList>
            <person name="Wang L."/>
            <person name="Zhu T."/>
            <person name="Rodriguez J.C."/>
            <person name="Deal K.R."/>
            <person name="Dubcovsky J."/>
            <person name="McGuire P.E."/>
            <person name="Lux T."/>
            <person name="Spannagl M."/>
            <person name="Mayer K.F.X."/>
            <person name="Baldrich P."/>
            <person name="Meyers B.C."/>
            <person name="Huo N."/>
            <person name="Gu Y.Q."/>
            <person name="Zhou H."/>
            <person name="Devos K.M."/>
            <person name="Bennetzen J.L."/>
            <person name="Unver T."/>
            <person name="Budak H."/>
            <person name="Gulick P.J."/>
            <person name="Galiba G."/>
            <person name="Kalapos B."/>
            <person name="Nelson D.R."/>
            <person name="Li P."/>
            <person name="You F.M."/>
            <person name="Luo M.C."/>
            <person name="Dvorak J."/>
        </authorList>
    </citation>
    <scope>NUCLEOTIDE SEQUENCE [LARGE SCALE GENOMIC DNA]</scope>
    <source>
        <strain evidence="9">cv. AL8/78</strain>
    </source>
</reference>
<name>A0A453S7D8_AEGTS</name>
<reference evidence="10" key="1">
    <citation type="journal article" date="2014" name="Science">
        <title>Ancient hybridizations among the ancestral genomes of bread wheat.</title>
        <authorList>
            <consortium name="International Wheat Genome Sequencing Consortium,"/>
            <person name="Marcussen T."/>
            <person name="Sandve S.R."/>
            <person name="Heier L."/>
            <person name="Spannagl M."/>
            <person name="Pfeifer M."/>
            <person name="Jakobsen K.S."/>
            <person name="Wulff B.B."/>
            <person name="Steuernagel B."/>
            <person name="Mayer K.F."/>
            <person name="Olsen O.A."/>
        </authorList>
    </citation>
    <scope>NUCLEOTIDE SEQUENCE [LARGE SCALE GENOMIC DNA]</scope>
    <source>
        <strain evidence="10">cv. AL8/78</strain>
    </source>
</reference>
<dbReference type="CDD" id="cd00405">
    <property type="entry name" value="PRAI"/>
    <property type="match status" value="1"/>
</dbReference>